<keyword evidence="1" id="KW-0805">Transcription regulation</keyword>
<reference evidence="5 6" key="1">
    <citation type="submission" date="2022-07" db="EMBL/GenBank/DDBJ databases">
        <title>Mucilaginibacter sp. JC4.</title>
        <authorList>
            <person name="Le V."/>
            <person name="Ko S.-R."/>
            <person name="Ahn C.-Y."/>
            <person name="Oh H.-M."/>
        </authorList>
    </citation>
    <scope>NUCLEOTIDE SEQUENCE [LARGE SCALE GENOMIC DNA]</scope>
    <source>
        <strain evidence="5 6">JC4</strain>
    </source>
</reference>
<dbReference type="SUPFAM" id="SSF53822">
    <property type="entry name" value="Periplasmic binding protein-like I"/>
    <property type="match status" value="1"/>
</dbReference>
<evidence type="ECO:0000313" key="6">
    <source>
        <dbReference type="Proteomes" id="UP001204376"/>
    </source>
</evidence>
<dbReference type="Proteomes" id="UP001204376">
    <property type="component" value="Unassembled WGS sequence"/>
</dbReference>
<organism evidence="5 6">
    <name type="scientific">Mucilaginibacter aquariorum</name>
    <dbReference type="NCBI Taxonomy" id="2967225"/>
    <lineage>
        <taxon>Bacteria</taxon>
        <taxon>Pseudomonadati</taxon>
        <taxon>Bacteroidota</taxon>
        <taxon>Sphingobacteriia</taxon>
        <taxon>Sphingobacteriales</taxon>
        <taxon>Sphingobacteriaceae</taxon>
        <taxon>Mucilaginibacter</taxon>
    </lineage>
</organism>
<evidence type="ECO:0000259" key="4">
    <source>
        <dbReference type="PROSITE" id="PS50932"/>
    </source>
</evidence>
<dbReference type="PANTHER" id="PTHR30146:SF144">
    <property type="entry name" value="LACI-FAMILY TRANSCRIPTION REGULATOR"/>
    <property type="match status" value="1"/>
</dbReference>
<dbReference type="Pfam" id="PF00356">
    <property type="entry name" value="LacI"/>
    <property type="match status" value="1"/>
</dbReference>
<dbReference type="RefSeq" id="WP_256537393.1">
    <property type="nucleotide sequence ID" value="NZ_JANHOH010000001.1"/>
</dbReference>
<evidence type="ECO:0000256" key="2">
    <source>
        <dbReference type="ARBA" id="ARBA00023125"/>
    </source>
</evidence>
<dbReference type="Gene3D" id="3.40.50.2300">
    <property type="match status" value="2"/>
</dbReference>
<dbReference type="GO" id="GO:0003677">
    <property type="term" value="F:DNA binding"/>
    <property type="evidence" value="ECO:0007669"/>
    <property type="project" value="UniProtKB-KW"/>
</dbReference>
<protein>
    <submittedName>
        <fullName evidence="5">LacI family DNA-binding transcriptional regulator</fullName>
    </submittedName>
</protein>
<feature type="domain" description="HTH lacI-type" evidence="4">
    <location>
        <begin position="9"/>
        <end position="63"/>
    </location>
</feature>
<keyword evidence="2 5" id="KW-0238">DNA-binding</keyword>
<dbReference type="Pfam" id="PF13407">
    <property type="entry name" value="Peripla_BP_4"/>
    <property type="match status" value="1"/>
</dbReference>
<dbReference type="PANTHER" id="PTHR30146">
    <property type="entry name" value="LACI-RELATED TRANSCRIPTIONAL REPRESSOR"/>
    <property type="match status" value="1"/>
</dbReference>
<dbReference type="PROSITE" id="PS00356">
    <property type="entry name" value="HTH_LACI_1"/>
    <property type="match status" value="1"/>
</dbReference>
<keyword evidence="6" id="KW-1185">Reference proteome</keyword>
<evidence type="ECO:0000256" key="3">
    <source>
        <dbReference type="ARBA" id="ARBA00023163"/>
    </source>
</evidence>
<dbReference type="SMART" id="SM00354">
    <property type="entry name" value="HTH_LACI"/>
    <property type="match status" value="1"/>
</dbReference>
<evidence type="ECO:0000256" key="1">
    <source>
        <dbReference type="ARBA" id="ARBA00023015"/>
    </source>
</evidence>
<dbReference type="InterPro" id="IPR000843">
    <property type="entry name" value="HTH_LacI"/>
</dbReference>
<accession>A0ABT1SY92</accession>
<dbReference type="InterPro" id="IPR010982">
    <property type="entry name" value="Lambda_DNA-bd_dom_sf"/>
</dbReference>
<name>A0ABT1SY92_9SPHI</name>
<evidence type="ECO:0000313" key="5">
    <source>
        <dbReference type="EMBL" id="MCQ6957185.1"/>
    </source>
</evidence>
<dbReference type="PROSITE" id="PS50932">
    <property type="entry name" value="HTH_LACI_2"/>
    <property type="match status" value="1"/>
</dbReference>
<dbReference type="CDD" id="cd01392">
    <property type="entry name" value="HTH_LacI"/>
    <property type="match status" value="1"/>
</dbReference>
<sequence length="354" mass="40391">MKKTETELTGVKEIARRANVSIGTVDRVIHNRKGVSENTKQKINSIIEELNFQPNKMASLLASRKMLNFAILIPAVSNETDYWSYPLNGIKQAAAEIKQFGVTVKYYFYDLDSKNSFNASADEMLNSEPHAILIAPSFVEESITLAKKIQELDLPLAFINSDLPNQQNLTYIGPELYQSGKLAAQLISLSIQKADKILTVNISTDLENDHHLLRKEQGFKKFFEDAKKPNQVLTLNINDTKLAYVEKSLVEVLSANPDIKAIFVTNSRVNIIAKILEKRRRDDILLIGYDFLKKNINYLISQQITFLICQRPKEQGYLGIMALYKHLFKISEVEKSVYMPIDIITKENYQFYNS</sequence>
<proteinExistence type="predicted"/>
<comment type="caution">
    <text evidence="5">The sequence shown here is derived from an EMBL/GenBank/DDBJ whole genome shotgun (WGS) entry which is preliminary data.</text>
</comment>
<dbReference type="SUPFAM" id="SSF47413">
    <property type="entry name" value="lambda repressor-like DNA-binding domains"/>
    <property type="match status" value="1"/>
</dbReference>
<dbReference type="Gene3D" id="1.10.260.40">
    <property type="entry name" value="lambda repressor-like DNA-binding domains"/>
    <property type="match status" value="1"/>
</dbReference>
<dbReference type="EMBL" id="JANHOH010000001">
    <property type="protein sequence ID" value="MCQ6957185.1"/>
    <property type="molecule type" value="Genomic_DNA"/>
</dbReference>
<dbReference type="InterPro" id="IPR025997">
    <property type="entry name" value="SBP_2_dom"/>
</dbReference>
<gene>
    <name evidence="5" type="ORF">NPE20_04420</name>
</gene>
<keyword evidence="3" id="KW-0804">Transcription</keyword>
<dbReference type="InterPro" id="IPR028082">
    <property type="entry name" value="Peripla_BP_I"/>
</dbReference>